<name>A0ACB9ZSU0_CATRO</name>
<gene>
    <name evidence="1" type="ORF">M9H77_35485</name>
</gene>
<dbReference type="EMBL" id="CM044708">
    <property type="protein sequence ID" value="KAI5649480.1"/>
    <property type="molecule type" value="Genomic_DNA"/>
</dbReference>
<protein>
    <submittedName>
        <fullName evidence="1">Uncharacterized protein</fullName>
    </submittedName>
</protein>
<organism evidence="1 2">
    <name type="scientific">Catharanthus roseus</name>
    <name type="common">Madagascar periwinkle</name>
    <name type="synonym">Vinca rosea</name>
    <dbReference type="NCBI Taxonomy" id="4058"/>
    <lineage>
        <taxon>Eukaryota</taxon>
        <taxon>Viridiplantae</taxon>
        <taxon>Streptophyta</taxon>
        <taxon>Embryophyta</taxon>
        <taxon>Tracheophyta</taxon>
        <taxon>Spermatophyta</taxon>
        <taxon>Magnoliopsida</taxon>
        <taxon>eudicotyledons</taxon>
        <taxon>Gunneridae</taxon>
        <taxon>Pentapetalae</taxon>
        <taxon>asterids</taxon>
        <taxon>lamiids</taxon>
        <taxon>Gentianales</taxon>
        <taxon>Apocynaceae</taxon>
        <taxon>Rauvolfioideae</taxon>
        <taxon>Vinceae</taxon>
        <taxon>Catharanthinae</taxon>
        <taxon>Catharanthus</taxon>
    </lineage>
</organism>
<keyword evidence="2" id="KW-1185">Reference proteome</keyword>
<dbReference type="Proteomes" id="UP001060085">
    <property type="component" value="Linkage Group LG08"/>
</dbReference>
<sequence>MEVKGKQEDYQSKHARDMHNFPHGGGNGFNAYGGNNHGNKTSLLKDIIELVTSLLMLNLMDILFMMIMRVMIELILDMIIISIVLMIVMQSIIMVMMEVSGGFKVLKHFLDYALASLSQWFVTLILSYYIDLVRLQVLGLKFSYKNPDQVFGTVARERNKSMQPQDFIDRRTRIQTHTIQTGEIILISPGEKVLSALKDLEAMTQILDSHTQSITKLETQIGQLANALNRRDEENSSWIVNHEPNMRKIDPG</sequence>
<comment type="caution">
    <text evidence="1">The sequence shown here is derived from an EMBL/GenBank/DDBJ whole genome shotgun (WGS) entry which is preliminary data.</text>
</comment>
<evidence type="ECO:0000313" key="1">
    <source>
        <dbReference type="EMBL" id="KAI5649480.1"/>
    </source>
</evidence>
<accession>A0ACB9ZSU0</accession>
<proteinExistence type="predicted"/>
<evidence type="ECO:0000313" key="2">
    <source>
        <dbReference type="Proteomes" id="UP001060085"/>
    </source>
</evidence>
<reference evidence="2" key="1">
    <citation type="journal article" date="2023" name="Nat. Plants">
        <title>Single-cell RNA sequencing provides a high-resolution roadmap for understanding the multicellular compartmentation of specialized metabolism.</title>
        <authorList>
            <person name="Sun S."/>
            <person name="Shen X."/>
            <person name="Li Y."/>
            <person name="Li Y."/>
            <person name="Wang S."/>
            <person name="Li R."/>
            <person name="Zhang H."/>
            <person name="Shen G."/>
            <person name="Guo B."/>
            <person name="Wei J."/>
            <person name="Xu J."/>
            <person name="St-Pierre B."/>
            <person name="Chen S."/>
            <person name="Sun C."/>
        </authorList>
    </citation>
    <scope>NUCLEOTIDE SEQUENCE [LARGE SCALE GENOMIC DNA]</scope>
</reference>